<evidence type="ECO:0000313" key="1">
    <source>
        <dbReference type="EMBL" id="PSO02172.1"/>
    </source>
</evidence>
<sequence length="79" mass="9094">MAHYLLDSPHTNSNNIIYQNIFKCFGQSNLMGVELVFRAKISSHGKGKYIIYIPKEFSEKAKELYEDDKEVIIIVAREG</sequence>
<accession>A0A2R6BU79</accession>
<gene>
    <name evidence="1" type="ORF">B9Q04_20395</name>
</gene>
<comment type="caution">
    <text evidence="1">The sequence shown here is derived from an EMBL/GenBank/DDBJ whole genome shotgun (WGS) entry which is preliminary data.</text>
</comment>
<evidence type="ECO:0000313" key="2">
    <source>
        <dbReference type="Proteomes" id="UP000242015"/>
    </source>
</evidence>
<name>A0A2R6BU79_9ARCH</name>
<dbReference type="EMBL" id="NEXF01000779">
    <property type="protein sequence ID" value="PSO02172.1"/>
    <property type="molecule type" value="Genomic_DNA"/>
</dbReference>
<organism evidence="1 2">
    <name type="scientific">Candidatus Marsarchaeota G2 archaeon BE_D</name>
    <dbReference type="NCBI Taxonomy" id="1978158"/>
    <lineage>
        <taxon>Archaea</taxon>
        <taxon>Candidatus Marsarchaeota</taxon>
        <taxon>Candidatus Marsarchaeota group 2</taxon>
    </lineage>
</organism>
<protein>
    <submittedName>
        <fullName evidence="1">Uncharacterized protein</fullName>
    </submittedName>
</protein>
<proteinExistence type="predicted"/>
<dbReference type="AlphaFoldDB" id="A0A2R6BU79"/>
<dbReference type="Proteomes" id="UP000242015">
    <property type="component" value="Unassembled WGS sequence"/>
</dbReference>
<reference evidence="1 2" key="1">
    <citation type="submission" date="2017-04" db="EMBL/GenBank/DDBJ databases">
        <title>Novel microbial lineages endemic to geothermal iron-oxide mats fill important gaps in the evolutionary history of Archaea.</title>
        <authorList>
            <person name="Jay Z.J."/>
            <person name="Beam J.P."/>
            <person name="Dlakic M."/>
            <person name="Rusch D.B."/>
            <person name="Kozubal M.A."/>
            <person name="Inskeep W.P."/>
        </authorList>
    </citation>
    <scope>NUCLEOTIDE SEQUENCE [LARGE SCALE GENOMIC DNA]</scope>
    <source>
        <strain evidence="1">BE_D</strain>
    </source>
</reference>